<reference evidence="2" key="1">
    <citation type="submission" date="2022-11" db="UniProtKB">
        <authorList>
            <consortium name="WormBaseParasite"/>
        </authorList>
    </citation>
    <scope>IDENTIFICATION</scope>
</reference>
<protein>
    <submittedName>
        <fullName evidence="2">Uncharacterized protein</fullName>
    </submittedName>
</protein>
<accession>A0AC35GE33</accession>
<evidence type="ECO:0000313" key="1">
    <source>
        <dbReference type="Proteomes" id="UP000887580"/>
    </source>
</evidence>
<evidence type="ECO:0000313" key="2">
    <source>
        <dbReference type="WBParaSite" id="PS1159_v2.g4338.t1"/>
    </source>
</evidence>
<sequence length="98" mass="11574">MNQGESAAQEYGHMAKKLMNDFFDEDKIKPEEETSNENEKRDFGTSEEIIKDDGTEQKRMENKVALFFHVLIEILKEIFEDTNKNENQIAKLKEQFKK</sequence>
<name>A0AC35GE33_9BILA</name>
<proteinExistence type="predicted"/>
<dbReference type="WBParaSite" id="PS1159_v2.g4338.t1">
    <property type="protein sequence ID" value="PS1159_v2.g4338.t1"/>
    <property type="gene ID" value="PS1159_v2.g4338"/>
</dbReference>
<organism evidence="1 2">
    <name type="scientific">Panagrolaimus sp. PS1159</name>
    <dbReference type="NCBI Taxonomy" id="55785"/>
    <lineage>
        <taxon>Eukaryota</taxon>
        <taxon>Metazoa</taxon>
        <taxon>Ecdysozoa</taxon>
        <taxon>Nematoda</taxon>
        <taxon>Chromadorea</taxon>
        <taxon>Rhabditida</taxon>
        <taxon>Tylenchina</taxon>
        <taxon>Panagrolaimomorpha</taxon>
        <taxon>Panagrolaimoidea</taxon>
        <taxon>Panagrolaimidae</taxon>
        <taxon>Panagrolaimus</taxon>
    </lineage>
</organism>
<dbReference type="Proteomes" id="UP000887580">
    <property type="component" value="Unplaced"/>
</dbReference>